<keyword evidence="1" id="KW-0548">Nucleotidyltransferase</keyword>
<dbReference type="EMBL" id="FP565809">
    <property type="protein sequence ID" value="CBH21677.1"/>
    <property type="molecule type" value="Genomic_DNA"/>
</dbReference>
<reference evidence="2" key="1">
    <citation type="journal article" date="2010" name="BMC Genomics">
        <title>Clostridium sticklandii, a specialist in amino acid degradation:revisiting its metabolism through its genome sequence.</title>
        <authorList>
            <person name="Fonknechten N."/>
            <person name="Chaussonnerie S."/>
            <person name="Tricot S."/>
            <person name="Lajus A."/>
            <person name="Andreesen J.R."/>
            <person name="Perchat N."/>
            <person name="Pelletier E."/>
            <person name="Gouyvenoux M."/>
            <person name="Barbe V."/>
            <person name="Salanoubat M."/>
            <person name="Le Paslier D."/>
            <person name="Weissenbach J."/>
            <person name="Cohen G.N."/>
            <person name="Kreimeyer A."/>
        </authorList>
    </citation>
    <scope>NUCLEOTIDE SEQUENCE [LARGE SCALE GENOMIC DNA]</scope>
    <source>
        <strain evidence="2">ATCC 12662 / DSM 519 / JCM 1433 / CCUG 9281 / NCIMB 10654 / HF</strain>
    </source>
</reference>
<keyword evidence="1" id="KW-0808">Transferase</keyword>
<dbReference type="EC" id="2.7.7.-" evidence="1"/>
<dbReference type="STRING" id="1511.CLOST_1557"/>
<protein>
    <submittedName>
        <fullName evidence="1">DNA primase</fullName>
        <ecNumber evidence="1">2.7.7.-</ecNumber>
    </submittedName>
</protein>
<proteinExistence type="predicted"/>
<dbReference type="AlphaFoldDB" id="E3PS23"/>
<dbReference type="GO" id="GO:0016779">
    <property type="term" value="F:nucleotidyltransferase activity"/>
    <property type="evidence" value="ECO:0007669"/>
    <property type="project" value="UniProtKB-KW"/>
</dbReference>
<dbReference type="Proteomes" id="UP000007041">
    <property type="component" value="Chromosome"/>
</dbReference>
<dbReference type="BioCyc" id="CSTI499177:GJE9-1609-MONOMER"/>
<keyword evidence="2" id="KW-1185">Reference proteome</keyword>
<dbReference type="KEGG" id="cst:CLOST_1557"/>
<organism evidence="1 2">
    <name type="scientific">Acetoanaerobium sticklandii (strain ATCC 12662 / DSM 519 / JCM 1433 / CCUG 9281 / NCIMB 10654 / HF)</name>
    <name type="common">Clostridium sticklandii</name>
    <dbReference type="NCBI Taxonomy" id="499177"/>
    <lineage>
        <taxon>Bacteria</taxon>
        <taxon>Bacillati</taxon>
        <taxon>Bacillota</taxon>
        <taxon>Clostridia</taxon>
        <taxon>Peptostreptococcales</taxon>
        <taxon>Filifactoraceae</taxon>
        <taxon>Acetoanaerobium</taxon>
    </lineage>
</organism>
<evidence type="ECO:0000313" key="2">
    <source>
        <dbReference type="Proteomes" id="UP000007041"/>
    </source>
</evidence>
<evidence type="ECO:0000313" key="1">
    <source>
        <dbReference type="EMBL" id="CBH21677.1"/>
    </source>
</evidence>
<dbReference type="HOGENOM" id="CLU_2988764_0_0_9"/>
<gene>
    <name evidence="1" type="ordered locus">CLOST_1557</name>
</gene>
<sequence length="57" mass="6335">MDLKSISIKELVLELATRKGIVDILEVSGNQEFKIKIGANEYLYEGPLSIVVIDKSN</sequence>
<name>E3PS23_ACESD</name>
<accession>E3PS23</accession>